<keyword evidence="8" id="KW-0449">Lipoprotein</keyword>
<dbReference type="Proteomes" id="UP000694410">
    <property type="component" value="Unplaced"/>
</dbReference>
<keyword evidence="5" id="KW-0496">Mitochondrion</keyword>
<dbReference type="Ensembl" id="ENSCCET00000037097.1">
    <property type="protein sequence ID" value="ENSCCEP00000024743.1"/>
    <property type="gene ID" value="ENSCCEG00000021955.1"/>
</dbReference>
<evidence type="ECO:0000256" key="3">
    <source>
        <dbReference type="ARBA" id="ARBA00022792"/>
    </source>
</evidence>
<comment type="similarity">
    <text evidence="10">Belongs to the MICOS complex subunit Mic19 family. Metazoan Mic25 subfamily.</text>
</comment>
<comment type="subcellular location">
    <subcellularLocation>
        <location evidence="9">Mitochondrion inner membrane</location>
        <topology evidence="9">Lipid-anchor</topology>
    </subcellularLocation>
</comment>
<evidence type="ECO:0000256" key="7">
    <source>
        <dbReference type="ARBA" id="ARBA00023157"/>
    </source>
</evidence>
<dbReference type="GO" id="GO:0006974">
    <property type="term" value="P:DNA damage response"/>
    <property type="evidence" value="ECO:0007669"/>
    <property type="project" value="TreeGrafter"/>
</dbReference>
<keyword evidence="14" id="KW-1185">Reference proteome</keyword>
<proteinExistence type="inferred from homology"/>
<evidence type="ECO:0000256" key="6">
    <source>
        <dbReference type="ARBA" id="ARBA00023136"/>
    </source>
</evidence>
<dbReference type="Pfam" id="PF05300">
    <property type="entry name" value="MIC19_MIC25"/>
    <property type="match status" value="1"/>
</dbReference>
<reference evidence="13" key="1">
    <citation type="submission" date="2025-08" db="UniProtKB">
        <authorList>
            <consortium name="Ensembl"/>
        </authorList>
    </citation>
    <scope>IDENTIFICATION</scope>
</reference>
<evidence type="ECO:0000256" key="5">
    <source>
        <dbReference type="ARBA" id="ARBA00023128"/>
    </source>
</evidence>
<feature type="compositionally biased region" description="Polar residues" evidence="12">
    <location>
        <begin position="189"/>
        <end position="209"/>
    </location>
</feature>
<reference evidence="13" key="2">
    <citation type="submission" date="2025-09" db="UniProtKB">
        <authorList>
            <consortium name="Ensembl"/>
        </authorList>
    </citation>
    <scope>IDENTIFICATION</scope>
</reference>
<evidence type="ECO:0000256" key="9">
    <source>
        <dbReference type="ARBA" id="ARBA00034476"/>
    </source>
</evidence>
<dbReference type="GO" id="GO:0061617">
    <property type="term" value="C:MICOS complex"/>
    <property type="evidence" value="ECO:0007669"/>
    <property type="project" value="InterPro"/>
</dbReference>
<keyword evidence="2" id="KW-0519">Myristate</keyword>
<feature type="region of interest" description="Disordered" evidence="12">
    <location>
        <begin position="188"/>
        <end position="228"/>
    </location>
</feature>
<gene>
    <name evidence="13" type="primary">CHCHD6</name>
</gene>
<dbReference type="InterPro" id="IPR042860">
    <property type="entry name" value="MIC25"/>
</dbReference>
<name>A0A8C0VIZ5_CYACU</name>
<evidence type="ECO:0000313" key="13">
    <source>
        <dbReference type="Ensembl" id="ENSCCEP00000024743.1"/>
    </source>
</evidence>
<keyword evidence="3" id="KW-0999">Mitochondrion inner membrane</keyword>
<evidence type="ECO:0000313" key="14">
    <source>
        <dbReference type="Proteomes" id="UP000694410"/>
    </source>
</evidence>
<organism evidence="13 14">
    <name type="scientific">Cyanistes caeruleus</name>
    <name type="common">Eurasian blue tit</name>
    <name type="synonym">Parus caeruleus</name>
    <dbReference type="NCBI Taxonomy" id="156563"/>
    <lineage>
        <taxon>Eukaryota</taxon>
        <taxon>Metazoa</taxon>
        <taxon>Chordata</taxon>
        <taxon>Craniata</taxon>
        <taxon>Vertebrata</taxon>
        <taxon>Euteleostomi</taxon>
        <taxon>Archelosauria</taxon>
        <taxon>Archosauria</taxon>
        <taxon>Dinosauria</taxon>
        <taxon>Saurischia</taxon>
        <taxon>Theropoda</taxon>
        <taxon>Coelurosauria</taxon>
        <taxon>Aves</taxon>
        <taxon>Neognathae</taxon>
        <taxon>Neoaves</taxon>
        <taxon>Telluraves</taxon>
        <taxon>Australaves</taxon>
        <taxon>Passeriformes</taxon>
        <taxon>Paridae</taxon>
        <taxon>Cyanistes</taxon>
    </lineage>
</organism>
<sequence>MPGNGDCMSLTNTGPTHVCVRAGLAGAQRLEGAQVNSAPAQLLYLTRGHPSSPGENPVSWTCSSGTCTGNFDAGFTGTGAGLRLRSRHRLQPPACTAPRRQHRAPLLAVPRPPPMGSGYVGRRCEGTGAAGSRCRRGARRGQATPDSMGGCESSHSGRRVSFGVDEREQVRVVQGIRLTEDVVNRMKGSPQSKRCFQRSPRASNGTAPSSLAAGVGPRSPEIQPPKASDSAAEHELYRRYEQEQALVQEELLHLARREREAACEAKERNSINEERQRTAQMPVDLDAWAMELQDREAELKLQEDFYKDQLARIEKKNAEIYKLTSEQYQEAAAKAEEQIKRRNADPVCSNLQSEILKCYRENKHEVLKCSELAKEYQRCVSAAQKELLVNSG</sequence>
<evidence type="ECO:0000256" key="4">
    <source>
        <dbReference type="ARBA" id="ARBA00023054"/>
    </source>
</evidence>
<accession>A0A8C0VIZ5</accession>
<evidence type="ECO:0000256" key="1">
    <source>
        <dbReference type="ARBA" id="ARBA00002689"/>
    </source>
</evidence>
<protein>
    <submittedName>
        <fullName evidence="13">Coiled-coil-helix-coiled-coil-helix domain containing 6</fullName>
    </submittedName>
</protein>
<dbReference type="PANTHER" id="PTHR47609:SF1">
    <property type="entry name" value="MICOS COMPLEX SUBUNIT MIC25"/>
    <property type="match status" value="1"/>
</dbReference>
<feature type="region of interest" description="Disordered" evidence="12">
    <location>
        <begin position="128"/>
        <end position="159"/>
    </location>
</feature>
<dbReference type="AlphaFoldDB" id="A0A8C0VIZ5"/>
<comment type="function">
    <text evidence="1">Component of the MICOS complex, a large protein complex of the mitochondrial inner membrane that plays crucial roles in the maintenance of crista junctions, inner membrane architecture, and formation of contact sites to the outer membrane.</text>
</comment>
<evidence type="ECO:0000256" key="2">
    <source>
        <dbReference type="ARBA" id="ARBA00022707"/>
    </source>
</evidence>
<dbReference type="GO" id="GO:0042407">
    <property type="term" value="P:cristae formation"/>
    <property type="evidence" value="ECO:0007669"/>
    <property type="project" value="TreeGrafter"/>
</dbReference>
<dbReference type="PANTHER" id="PTHR47609">
    <property type="entry name" value="MICOS COMPLEX SUBUNIT MIC25"/>
    <property type="match status" value="1"/>
</dbReference>
<feature type="coiled-coil region" evidence="11">
    <location>
        <begin position="296"/>
        <end position="345"/>
    </location>
</feature>
<keyword evidence="6" id="KW-0472">Membrane</keyword>
<keyword evidence="7" id="KW-1015">Disulfide bond</keyword>
<dbReference type="PROSITE" id="PS51808">
    <property type="entry name" value="CHCH"/>
    <property type="match status" value="1"/>
</dbReference>
<dbReference type="InterPro" id="IPR007964">
    <property type="entry name" value="MIC19/MIC25"/>
</dbReference>
<evidence type="ECO:0000256" key="8">
    <source>
        <dbReference type="ARBA" id="ARBA00023288"/>
    </source>
</evidence>
<evidence type="ECO:0000256" key="12">
    <source>
        <dbReference type="SAM" id="MobiDB-lite"/>
    </source>
</evidence>
<evidence type="ECO:0000256" key="11">
    <source>
        <dbReference type="SAM" id="Coils"/>
    </source>
</evidence>
<keyword evidence="4 11" id="KW-0175">Coiled coil</keyword>
<evidence type="ECO:0000256" key="10">
    <source>
        <dbReference type="ARBA" id="ARBA00034480"/>
    </source>
</evidence>